<organism evidence="3 4">
    <name type="scientific">Carnegiea gigantea</name>
    <dbReference type="NCBI Taxonomy" id="171969"/>
    <lineage>
        <taxon>Eukaryota</taxon>
        <taxon>Viridiplantae</taxon>
        <taxon>Streptophyta</taxon>
        <taxon>Embryophyta</taxon>
        <taxon>Tracheophyta</taxon>
        <taxon>Spermatophyta</taxon>
        <taxon>Magnoliopsida</taxon>
        <taxon>eudicotyledons</taxon>
        <taxon>Gunneridae</taxon>
        <taxon>Pentapetalae</taxon>
        <taxon>Caryophyllales</taxon>
        <taxon>Cactineae</taxon>
        <taxon>Cactaceae</taxon>
        <taxon>Cactoideae</taxon>
        <taxon>Echinocereeae</taxon>
        <taxon>Carnegiea</taxon>
    </lineage>
</organism>
<dbReference type="AlphaFoldDB" id="A0A9Q1KCJ3"/>
<evidence type="ECO:0000259" key="2">
    <source>
        <dbReference type="Pfam" id="PF26130"/>
    </source>
</evidence>
<dbReference type="Proteomes" id="UP001153076">
    <property type="component" value="Unassembled WGS sequence"/>
</dbReference>
<evidence type="ECO:0000256" key="1">
    <source>
        <dbReference type="SAM" id="MobiDB-lite"/>
    </source>
</evidence>
<feature type="domain" description="PB1-like" evidence="2">
    <location>
        <begin position="4"/>
        <end position="98"/>
    </location>
</feature>
<proteinExistence type="predicted"/>
<comment type="caution">
    <text evidence="3">The sequence shown here is derived from an EMBL/GenBank/DDBJ whole genome shotgun (WGS) entry which is preliminary data.</text>
</comment>
<keyword evidence="4" id="KW-1185">Reference proteome</keyword>
<evidence type="ECO:0000313" key="4">
    <source>
        <dbReference type="Proteomes" id="UP001153076"/>
    </source>
</evidence>
<protein>
    <recommendedName>
        <fullName evidence="2">PB1-like domain-containing protein</fullName>
    </recommendedName>
</protein>
<sequence length="383" mass="42903">MALLHVHHGGYFQKVPHLVYGLGETKKVERDADYLSVGNIKGIVIELGYNARRIKKIYFSKPELPFEERLVSIERDEDVRELIRLCKSIEYVNLYVEHNDEVDFVESNESNDDHSDCMVDYEYDEYGSDVEDEETARIREKKKKMHKEVLADLEGLRAENGEDWEQSNALDDIYAHYQDSDDADSHITSDTDDNDGDDKQRKKKKKRTIRYPRYDASSSKEGIELQVGLMFINKEQLRCGGGLSYNEGPSLYHSSNAIVSPPIDPTSAPPVSAYVASGYAASTSAHIACVTSTASFFVDTAPETVATSSSHVFDAPDFPSTIDFLDAATEHPGAVEFGTTTVAHDTADIFINYIPKGKLPVRRNRDGEVIPTHNSLTFATLDE</sequence>
<gene>
    <name evidence="3" type="ORF">Cgig2_006493</name>
</gene>
<dbReference type="Pfam" id="PF26130">
    <property type="entry name" value="PB1-like"/>
    <property type="match status" value="1"/>
</dbReference>
<reference evidence="3" key="1">
    <citation type="submission" date="2022-04" db="EMBL/GenBank/DDBJ databases">
        <title>Carnegiea gigantea Genome sequencing and assembly v2.</title>
        <authorList>
            <person name="Copetti D."/>
            <person name="Sanderson M.J."/>
            <person name="Burquez A."/>
            <person name="Wojciechowski M.F."/>
        </authorList>
    </citation>
    <scope>NUCLEOTIDE SEQUENCE</scope>
    <source>
        <strain evidence="3">SGP5-SGP5p</strain>
        <tissue evidence="3">Aerial part</tissue>
    </source>
</reference>
<accession>A0A9Q1KCJ3</accession>
<name>A0A9Q1KCJ3_9CARY</name>
<dbReference type="EMBL" id="JAKOGI010000190">
    <property type="protein sequence ID" value="KAJ8440440.1"/>
    <property type="molecule type" value="Genomic_DNA"/>
</dbReference>
<feature type="region of interest" description="Disordered" evidence="1">
    <location>
        <begin position="181"/>
        <end position="209"/>
    </location>
</feature>
<evidence type="ECO:0000313" key="3">
    <source>
        <dbReference type="EMBL" id="KAJ8440440.1"/>
    </source>
</evidence>
<dbReference type="InterPro" id="IPR058594">
    <property type="entry name" value="PB1-like_dom_pln"/>
</dbReference>